<dbReference type="Proteomes" id="UP000825935">
    <property type="component" value="Chromosome 20"/>
</dbReference>
<dbReference type="AlphaFoldDB" id="A0A8T2SHK8"/>
<evidence type="ECO:0000313" key="1">
    <source>
        <dbReference type="EMBL" id="KAH7331857.1"/>
    </source>
</evidence>
<keyword evidence="2" id="KW-1185">Reference proteome</keyword>
<gene>
    <name evidence="1" type="ORF">KP509_20G053900</name>
</gene>
<organism evidence="1 2">
    <name type="scientific">Ceratopteris richardii</name>
    <name type="common">Triangle waterfern</name>
    <dbReference type="NCBI Taxonomy" id="49495"/>
    <lineage>
        <taxon>Eukaryota</taxon>
        <taxon>Viridiplantae</taxon>
        <taxon>Streptophyta</taxon>
        <taxon>Embryophyta</taxon>
        <taxon>Tracheophyta</taxon>
        <taxon>Polypodiopsida</taxon>
        <taxon>Polypodiidae</taxon>
        <taxon>Polypodiales</taxon>
        <taxon>Pteridineae</taxon>
        <taxon>Pteridaceae</taxon>
        <taxon>Parkerioideae</taxon>
        <taxon>Ceratopteris</taxon>
    </lineage>
</organism>
<name>A0A8T2SHK8_CERRI</name>
<dbReference type="EMBL" id="CM035425">
    <property type="protein sequence ID" value="KAH7331857.1"/>
    <property type="molecule type" value="Genomic_DNA"/>
</dbReference>
<reference evidence="1" key="1">
    <citation type="submission" date="2021-08" db="EMBL/GenBank/DDBJ databases">
        <title>WGS assembly of Ceratopteris richardii.</title>
        <authorList>
            <person name="Marchant D.B."/>
            <person name="Chen G."/>
            <person name="Jenkins J."/>
            <person name="Shu S."/>
            <person name="Leebens-Mack J."/>
            <person name="Grimwood J."/>
            <person name="Schmutz J."/>
            <person name="Soltis P."/>
            <person name="Soltis D."/>
            <person name="Chen Z.-H."/>
        </authorList>
    </citation>
    <scope>NUCLEOTIDE SEQUENCE</scope>
    <source>
        <strain evidence="1">Whitten #5841</strain>
        <tissue evidence="1">Leaf</tissue>
    </source>
</reference>
<sequence length="271" mass="30518">MACERRGFYPYVVHEEAPMTAIVEEIVIRKPEEKILPSAPPFGSYPAPWTAQGHGQGPSGAQVIYVQNMFIQNIGNAGAVPCASMAAVEDTGTQRVTNQIAAKPFLANHPSFRSTTIARGVDFGLHVHRRLYTAEKQADQEHRIITYRQCLSDHRHVHLIMFLFDWEEAFDQAFKDWPQEIKLSDVERLVTDLHNGEFYMKKIDGDKIYVYLYLLKRHGRQLTERSHQVWLNLVCSCKDAMAQPDADNVSGGALLESLLRILGTALGLAAL</sequence>
<proteinExistence type="predicted"/>
<evidence type="ECO:0000313" key="2">
    <source>
        <dbReference type="Proteomes" id="UP000825935"/>
    </source>
</evidence>
<accession>A0A8T2SHK8</accession>
<comment type="caution">
    <text evidence="1">The sequence shown here is derived from an EMBL/GenBank/DDBJ whole genome shotgun (WGS) entry which is preliminary data.</text>
</comment>
<protein>
    <submittedName>
        <fullName evidence="1">Uncharacterized protein</fullName>
    </submittedName>
</protein>